<dbReference type="AlphaFoldDB" id="A0AAP5GZ62"/>
<evidence type="ECO:0000313" key="4">
    <source>
        <dbReference type="Proteomes" id="UP001254832"/>
    </source>
</evidence>
<keyword evidence="1" id="KW-0472">Membrane</keyword>
<dbReference type="Gene3D" id="3.40.50.1820">
    <property type="entry name" value="alpha/beta hydrolase"/>
    <property type="match status" value="1"/>
</dbReference>
<gene>
    <name evidence="3" type="ORF">J2W91_000858</name>
</gene>
<keyword evidence="1" id="KW-0812">Transmembrane</keyword>
<evidence type="ECO:0000313" key="3">
    <source>
        <dbReference type="EMBL" id="MDR6722410.1"/>
    </source>
</evidence>
<organism evidence="3 4">
    <name type="scientific">Paenibacillus amylolyticus</name>
    <dbReference type="NCBI Taxonomy" id="1451"/>
    <lineage>
        <taxon>Bacteria</taxon>
        <taxon>Bacillati</taxon>
        <taxon>Bacillota</taxon>
        <taxon>Bacilli</taxon>
        <taxon>Bacillales</taxon>
        <taxon>Paenibacillaceae</taxon>
        <taxon>Paenibacillus</taxon>
    </lineage>
</organism>
<dbReference type="PANTHER" id="PTHR43358">
    <property type="entry name" value="ALPHA/BETA-HYDROLASE"/>
    <property type="match status" value="1"/>
</dbReference>
<dbReference type="InterPro" id="IPR001375">
    <property type="entry name" value="Peptidase_S9_cat"/>
</dbReference>
<dbReference type="GO" id="GO:0008236">
    <property type="term" value="F:serine-type peptidase activity"/>
    <property type="evidence" value="ECO:0007669"/>
    <property type="project" value="InterPro"/>
</dbReference>
<dbReference type="InterPro" id="IPR052920">
    <property type="entry name" value="DNA-binding_regulatory"/>
</dbReference>
<dbReference type="GO" id="GO:0006508">
    <property type="term" value="P:proteolysis"/>
    <property type="evidence" value="ECO:0007669"/>
    <property type="project" value="InterPro"/>
</dbReference>
<feature type="transmembrane region" description="Helical" evidence="1">
    <location>
        <begin position="6"/>
        <end position="29"/>
    </location>
</feature>
<sequence length="324" mass="35999">MLTLYFGIAILILILLVLIATWVGGLYFFKTAIRRTPKSFLVDNPNLMPEPDNELISSAADLKWLDQQHGIQVRIHSHDGLQLHGTWLPSATGSCQTVILAHGYSGRGREMAGFARFYAEQRGYNVLMPDDRAHGESEGNMIGFGWLDRMDYIQWIDWVITKIGTKAEIVLHGISMGGATVLMTGGEKLPAQVKSIISDCAYTSVQEELTFQLKQLYKLPPFPFIPVTSLISKWKAGYSFTEASALKQLAQVKVPVLFIHGEADTFVPTEMVYRLHDACPTEKQLLTIPGAGHGTAFQVDRSSYVAALHTFLDQTIERSVPEGK</sequence>
<dbReference type="Pfam" id="PF00326">
    <property type="entry name" value="Peptidase_S9"/>
    <property type="match status" value="1"/>
</dbReference>
<proteinExistence type="predicted"/>
<dbReference type="RefSeq" id="WP_056700433.1">
    <property type="nucleotide sequence ID" value="NZ_JAVDTR010000002.1"/>
</dbReference>
<dbReference type="SUPFAM" id="SSF53474">
    <property type="entry name" value="alpha/beta-Hydrolases"/>
    <property type="match status" value="1"/>
</dbReference>
<keyword evidence="1" id="KW-1133">Transmembrane helix</keyword>
<evidence type="ECO:0000256" key="1">
    <source>
        <dbReference type="SAM" id="Phobius"/>
    </source>
</evidence>
<dbReference type="Proteomes" id="UP001254832">
    <property type="component" value="Unassembled WGS sequence"/>
</dbReference>
<protein>
    <submittedName>
        <fullName evidence="3">Fermentation-respiration switch protein FrsA (DUF1100 family)/uncharacterized protein YneF (UPF0154 family)</fullName>
    </submittedName>
</protein>
<accession>A0AAP5GZ62</accession>
<dbReference type="PANTHER" id="PTHR43358:SF4">
    <property type="entry name" value="ALPHA_BETA HYDROLASE FOLD-1 DOMAIN-CONTAINING PROTEIN"/>
    <property type="match status" value="1"/>
</dbReference>
<reference evidence="3" key="1">
    <citation type="submission" date="2023-07" db="EMBL/GenBank/DDBJ databases">
        <title>Sorghum-associated microbial communities from plants grown in Nebraska, USA.</title>
        <authorList>
            <person name="Schachtman D."/>
        </authorList>
    </citation>
    <scope>NUCLEOTIDE SEQUENCE</scope>
    <source>
        <strain evidence="3">BE80</strain>
    </source>
</reference>
<dbReference type="EMBL" id="JAVDTR010000002">
    <property type="protein sequence ID" value="MDR6722410.1"/>
    <property type="molecule type" value="Genomic_DNA"/>
</dbReference>
<evidence type="ECO:0000259" key="2">
    <source>
        <dbReference type="Pfam" id="PF00326"/>
    </source>
</evidence>
<dbReference type="InterPro" id="IPR029058">
    <property type="entry name" value="AB_hydrolase_fold"/>
</dbReference>
<name>A0AAP5GZ62_PAEAM</name>
<feature type="domain" description="Peptidase S9 prolyl oligopeptidase catalytic" evidence="2">
    <location>
        <begin position="150"/>
        <end position="316"/>
    </location>
</feature>
<comment type="caution">
    <text evidence="3">The sequence shown here is derived from an EMBL/GenBank/DDBJ whole genome shotgun (WGS) entry which is preliminary data.</text>
</comment>